<dbReference type="AlphaFoldDB" id="A0A401PID3"/>
<dbReference type="InterPro" id="IPR043502">
    <property type="entry name" value="DNA/RNA_pol_sf"/>
</dbReference>
<evidence type="ECO:0000313" key="3">
    <source>
        <dbReference type="EMBL" id="GCB72887.1"/>
    </source>
</evidence>
<accession>A0A401PID3</accession>
<dbReference type="FunFam" id="1.10.340.70:FF:000003">
    <property type="entry name" value="Protein CBG25708"/>
    <property type="match status" value="1"/>
</dbReference>
<dbReference type="PANTHER" id="PTHR37984">
    <property type="entry name" value="PROTEIN CBG26694"/>
    <property type="match status" value="1"/>
</dbReference>
<comment type="caution">
    <text evidence="3">The sequence shown here is derived from an EMBL/GenBank/DDBJ whole genome shotgun (WGS) entry which is preliminary data.</text>
</comment>
<dbReference type="Pfam" id="PF17921">
    <property type="entry name" value="Integrase_H2C2"/>
    <property type="match status" value="1"/>
</dbReference>
<dbReference type="InterPro" id="IPR041588">
    <property type="entry name" value="Integrase_H2C2"/>
</dbReference>
<dbReference type="SUPFAM" id="SSF53098">
    <property type="entry name" value="Ribonuclease H-like"/>
    <property type="match status" value="1"/>
</dbReference>
<organism evidence="3 4">
    <name type="scientific">Scyliorhinus torazame</name>
    <name type="common">Cloudy catshark</name>
    <name type="synonym">Catulus torazame</name>
    <dbReference type="NCBI Taxonomy" id="75743"/>
    <lineage>
        <taxon>Eukaryota</taxon>
        <taxon>Metazoa</taxon>
        <taxon>Chordata</taxon>
        <taxon>Craniata</taxon>
        <taxon>Vertebrata</taxon>
        <taxon>Chondrichthyes</taxon>
        <taxon>Elasmobranchii</taxon>
        <taxon>Galeomorphii</taxon>
        <taxon>Galeoidea</taxon>
        <taxon>Carcharhiniformes</taxon>
        <taxon>Scyliorhinidae</taxon>
        <taxon>Scyliorhinus</taxon>
    </lineage>
</organism>
<dbReference type="InterPro" id="IPR041577">
    <property type="entry name" value="RT_RNaseH_2"/>
</dbReference>
<dbReference type="PROSITE" id="PS50994">
    <property type="entry name" value="INTEGRASE"/>
    <property type="match status" value="1"/>
</dbReference>
<sequence>MASHTTALRHLVKKSTEFQWLPTHEDEWRELKAKLTTAPVLAFFDPTKETKISTDASQDGIGAVLLQRDDSASWAPVEYASRAMTPTEQRYAQIEKECLGLLTGIVKFHNNVYGLPKFTVETDHMPLAHIIQKDLNDMTPRLQRILLKLRRYDFELVYTPGKELIIADALSRSITTPHEQSDFICHIEAQVQLCTSDLPASDNRVVQIDEETAKDPLLQRVMHHLSIVSSASQCPQFYNVKDDLTVVEGILLKLNRIVIPQSMRAMVLGQLHEGHLGVEKCRRRPREAVYWPGISQDIANTVLNCPTFHMFQPAQPKATLQQHEIVTSLWSKVGVDLFHAKGRDYILLVDYFPSYPEVMKLSNLTSKVVIEACKETFAKHGIPLTVMSNNGPCFYSQEWSDFAQSYNFRHVVSSPHCPQSNGKAEKGIHIVKQLLCKAADSGSDLNLAMLAYRTTPLSTGLSPAQMLMNRTLRATVPAIHVPDLDHLTVLQKVQQSWAQQKATYDAHATDLPELAPTDHVHIQLPEGSCTE</sequence>
<dbReference type="InterPro" id="IPR050951">
    <property type="entry name" value="Retrovirus_Pol_polyprotein"/>
</dbReference>
<evidence type="ECO:0000313" key="4">
    <source>
        <dbReference type="Proteomes" id="UP000288216"/>
    </source>
</evidence>
<dbReference type="Gene3D" id="3.30.420.10">
    <property type="entry name" value="Ribonuclease H-like superfamily/Ribonuclease H"/>
    <property type="match status" value="1"/>
</dbReference>
<dbReference type="CDD" id="cd09274">
    <property type="entry name" value="RNase_HI_RT_Ty3"/>
    <property type="match status" value="1"/>
</dbReference>
<dbReference type="PANTHER" id="PTHR37984:SF7">
    <property type="entry name" value="INTEGRASE CATALYTIC DOMAIN-CONTAINING PROTEIN"/>
    <property type="match status" value="1"/>
</dbReference>
<dbReference type="InterPro" id="IPR036397">
    <property type="entry name" value="RNaseH_sf"/>
</dbReference>
<dbReference type="Gene3D" id="3.30.70.270">
    <property type="match status" value="1"/>
</dbReference>
<dbReference type="InterPro" id="IPR012337">
    <property type="entry name" value="RNaseH-like_sf"/>
</dbReference>
<evidence type="ECO:0000259" key="2">
    <source>
        <dbReference type="PROSITE" id="PS50994"/>
    </source>
</evidence>
<dbReference type="GO" id="GO:0003676">
    <property type="term" value="F:nucleic acid binding"/>
    <property type="evidence" value="ECO:0007669"/>
    <property type="project" value="InterPro"/>
</dbReference>
<protein>
    <recommendedName>
        <fullName evidence="1">Gypsy retrotransposon integrase-like protein 1</fullName>
    </recommendedName>
</protein>
<dbReference type="OrthoDB" id="775972at2759"/>
<dbReference type="SUPFAM" id="SSF56672">
    <property type="entry name" value="DNA/RNA polymerases"/>
    <property type="match status" value="1"/>
</dbReference>
<name>A0A401PID3_SCYTO</name>
<evidence type="ECO:0000256" key="1">
    <source>
        <dbReference type="ARBA" id="ARBA00039658"/>
    </source>
</evidence>
<dbReference type="Proteomes" id="UP000288216">
    <property type="component" value="Unassembled WGS sequence"/>
</dbReference>
<gene>
    <name evidence="3" type="ORF">scyTo_0002237</name>
</gene>
<dbReference type="STRING" id="75743.A0A401PID3"/>
<dbReference type="OMA" id="QADGENW"/>
<keyword evidence="4" id="KW-1185">Reference proteome</keyword>
<dbReference type="Gene3D" id="1.10.340.70">
    <property type="match status" value="1"/>
</dbReference>
<dbReference type="FunFam" id="3.30.420.10:FF:000063">
    <property type="entry name" value="Retrovirus-related Pol polyprotein from transposon 297-like Protein"/>
    <property type="match status" value="1"/>
</dbReference>
<dbReference type="EMBL" id="BFAA01000545">
    <property type="protein sequence ID" value="GCB72887.1"/>
    <property type="molecule type" value="Genomic_DNA"/>
</dbReference>
<reference evidence="3 4" key="1">
    <citation type="journal article" date="2018" name="Nat. Ecol. Evol.">
        <title>Shark genomes provide insights into elasmobranch evolution and the origin of vertebrates.</title>
        <authorList>
            <person name="Hara Y"/>
            <person name="Yamaguchi K"/>
            <person name="Onimaru K"/>
            <person name="Kadota M"/>
            <person name="Koyanagi M"/>
            <person name="Keeley SD"/>
            <person name="Tatsumi K"/>
            <person name="Tanaka K"/>
            <person name="Motone F"/>
            <person name="Kageyama Y"/>
            <person name="Nozu R"/>
            <person name="Adachi N"/>
            <person name="Nishimura O"/>
            <person name="Nakagawa R"/>
            <person name="Tanegashima C"/>
            <person name="Kiyatake I"/>
            <person name="Matsumoto R"/>
            <person name="Murakumo K"/>
            <person name="Nishida K"/>
            <person name="Terakita A"/>
            <person name="Kuratani S"/>
            <person name="Sato K"/>
            <person name="Hyodo S Kuraku.S."/>
        </authorList>
    </citation>
    <scope>NUCLEOTIDE SEQUENCE [LARGE SCALE GENOMIC DNA]</scope>
</reference>
<feature type="domain" description="Integrase catalytic" evidence="2">
    <location>
        <begin position="312"/>
        <end position="490"/>
    </location>
</feature>
<dbReference type="InterPro" id="IPR043128">
    <property type="entry name" value="Rev_trsase/Diguanyl_cyclase"/>
</dbReference>
<dbReference type="InterPro" id="IPR001584">
    <property type="entry name" value="Integrase_cat-core"/>
</dbReference>
<dbReference type="GO" id="GO:0015074">
    <property type="term" value="P:DNA integration"/>
    <property type="evidence" value="ECO:0007669"/>
    <property type="project" value="InterPro"/>
</dbReference>
<dbReference type="Pfam" id="PF17919">
    <property type="entry name" value="RT_RNaseH_2"/>
    <property type="match status" value="1"/>
</dbReference>
<proteinExistence type="predicted"/>